<proteinExistence type="predicted"/>
<dbReference type="EMBL" id="JADQAZ010000002">
    <property type="protein sequence ID" value="MBT0957331.1"/>
    <property type="molecule type" value="Genomic_DNA"/>
</dbReference>
<keyword evidence="1" id="KW-0732">Signal</keyword>
<dbReference type="RefSeq" id="WP_327793567.1">
    <property type="nucleotide sequence ID" value="NZ_JADQAZ010000002.1"/>
</dbReference>
<name>A0AAP2CPN8_9RHOB</name>
<accession>A0AAP2CPN8</accession>
<sequence>MTRAQASLTLLAALACSPAASAGFEGRYKFTKEADCAVDGQFLRIEEGVFYGAESQCVMANPVNVRDMKAQLFDMTCTGEGSAWTERAMFMEGAEGGLVLVWNGYAFQYDRCPE</sequence>
<evidence type="ECO:0000256" key="1">
    <source>
        <dbReference type="SAM" id="SignalP"/>
    </source>
</evidence>
<organism evidence="2 3">
    <name type="scientific">Harenicola maris</name>
    <dbReference type="NCBI Taxonomy" id="2841044"/>
    <lineage>
        <taxon>Bacteria</taxon>
        <taxon>Pseudomonadati</taxon>
        <taxon>Pseudomonadota</taxon>
        <taxon>Alphaproteobacteria</taxon>
        <taxon>Rhodobacterales</taxon>
        <taxon>Paracoccaceae</taxon>
        <taxon>Harenicola</taxon>
    </lineage>
</organism>
<evidence type="ECO:0000313" key="3">
    <source>
        <dbReference type="Proteomes" id="UP001315686"/>
    </source>
</evidence>
<dbReference type="AlphaFoldDB" id="A0AAP2CPN8"/>
<evidence type="ECO:0000313" key="2">
    <source>
        <dbReference type="EMBL" id="MBT0957331.1"/>
    </source>
</evidence>
<reference evidence="2 3" key="1">
    <citation type="journal article" date="2021" name="Arch. Microbiol.">
        <title>Harenicola maris gen. nov., sp. nov. isolated from the Sea of Japan shallow sediments.</title>
        <authorList>
            <person name="Romanenko L.A."/>
            <person name="Kurilenko V.V."/>
            <person name="Chernysheva N.Y."/>
            <person name="Tekutyeva L.A."/>
            <person name="Velansky P.V."/>
            <person name="Svetashev V.I."/>
            <person name="Isaeva M.P."/>
        </authorList>
    </citation>
    <scope>NUCLEOTIDE SEQUENCE [LARGE SCALE GENOMIC DNA]</scope>
    <source>
        <strain evidence="2 3">KMM 3653</strain>
    </source>
</reference>
<feature type="signal peptide" evidence="1">
    <location>
        <begin position="1"/>
        <end position="22"/>
    </location>
</feature>
<protein>
    <submittedName>
        <fullName evidence="2">Uncharacterized protein</fullName>
    </submittedName>
</protein>
<keyword evidence="3" id="KW-1185">Reference proteome</keyword>
<feature type="chain" id="PRO_5042996669" evidence="1">
    <location>
        <begin position="23"/>
        <end position="114"/>
    </location>
</feature>
<gene>
    <name evidence="2" type="ORF">IV417_08035</name>
</gene>
<comment type="caution">
    <text evidence="2">The sequence shown here is derived from an EMBL/GenBank/DDBJ whole genome shotgun (WGS) entry which is preliminary data.</text>
</comment>
<dbReference type="Proteomes" id="UP001315686">
    <property type="component" value="Unassembled WGS sequence"/>
</dbReference>
<dbReference type="PROSITE" id="PS51257">
    <property type="entry name" value="PROKAR_LIPOPROTEIN"/>
    <property type="match status" value="1"/>
</dbReference>